<comment type="caution">
    <text evidence="1">The sequence shown here is derived from an EMBL/GenBank/DDBJ whole genome shotgun (WGS) entry which is preliminary data.</text>
</comment>
<dbReference type="AlphaFoldDB" id="A0A0M2HMN7"/>
<proteinExistence type="predicted"/>
<dbReference type="RefSeq" id="WP_045257275.1">
    <property type="nucleotide sequence ID" value="NZ_JYJB01000008.1"/>
</dbReference>
<dbReference type="OrthoDB" id="3690688at2"/>
<accession>A0A0M2HMN7</accession>
<dbReference type="EMBL" id="JYJB01000008">
    <property type="protein sequence ID" value="KJL48022.1"/>
    <property type="molecule type" value="Genomic_DNA"/>
</dbReference>
<dbReference type="STRING" id="273678.RS84_01651"/>
<gene>
    <name evidence="1" type="ORF">RS84_01651</name>
</gene>
<dbReference type="PATRIC" id="fig|273678.4.peg.1652"/>
<keyword evidence="2" id="KW-1185">Reference proteome</keyword>
<reference evidence="1 2" key="1">
    <citation type="submission" date="2015-02" db="EMBL/GenBank/DDBJ databases">
        <title>Draft genome sequences of ten Microbacterium spp. with emphasis on heavy metal contaminated environments.</title>
        <authorList>
            <person name="Corretto E."/>
        </authorList>
    </citation>
    <scope>NUCLEOTIDE SEQUENCE [LARGE SCALE GENOMIC DNA]</scope>
    <source>
        <strain evidence="1 2">SA35</strain>
    </source>
</reference>
<sequence>MNAAGGSRRSPADALASTLRDGINARGVTLAWLHDQLRLRGNAVSMATLSYWRSGTRRPEGAQSIAALSDIEELLELAAGALTGSLGDTKRTGPVGRSRFPIDERDLEQMVKDAFAALGTPYPDSTREVTTHSVTDVNAQGNVSYCLTRSIVQSTTGTVAAIPFLELSPGVRTPAPVLSAVSGGRISARYSHPSGEVHGALFELESPLTAPETAVIEWSIGFPAGYPPTQETGHAVARQCRELMVWTRFHPDALPDWIEEKIETPTGIRLAPLSLAGRTSIHQVRRAFGPGAIELLWGFGDREDQPG</sequence>
<evidence type="ECO:0000313" key="2">
    <source>
        <dbReference type="Proteomes" id="UP000033900"/>
    </source>
</evidence>
<organism evidence="1 2">
    <name type="scientific">Microbacterium hydrocarbonoxydans</name>
    <dbReference type="NCBI Taxonomy" id="273678"/>
    <lineage>
        <taxon>Bacteria</taxon>
        <taxon>Bacillati</taxon>
        <taxon>Actinomycetota</taxon>
        <taxon>Actinomycetes</taxon>
        <taxon>Micrococcales</taxon>
        <taxon>Microbacteriaceae</taxon>
        <taxon>Microbacterium</taxon>
    </lineage>
</organism>
<protein>
    <submittedName>
        <fullName evidence="1">Uncharacterized protein</fullName>
    </submittedName>
</protein>
<name>A0A0M2HMN7_9MICO</name>
<dbReference type="Proteomes" id="UP000033900">
    <property type="component" value="Unassembled WGS sequence"/>
</dbReference>
<evidence type="ECO:0000313" key="1">
    <source>
        <dbReference type="EMBL" id="KJL48022.1"/>
    </source>
</evidence>